<comment type="caution">
    <text evidence="1">The sequence shown here is derived from an EMBL/GenBank/DDBJ whole genome shotgun (WGS) entry which is preliminary data.</text>
</comment>
<evidence type="ECO:0000313" key="1">
    <source>
        <dbReference type="EMBL" id="RTE74932.1"/>
    </source>
</evidence>
<proteinExistence type="predicted"/>
<dbReference type="AlphaFoldDB" id="A0A430LGS9"/>
<reference evidence="1 2" key="1">
    <citation type="submission" date="2017-06" db="EMBL/GenBank/DDBJ databases">
        <title>Comparative genomic analysis of Ambrosia Fusariam Clade fungi.</title>
        <authorList>
            <person name="Stajich J.E."/>
            <person name="Carrillo J."/>
            <person name="Kijimoto T."/>
            <person name="Eskalen A."/>
            <person name="O'Donnell K."/>
            <person name="Kasson M."/>
        </authorList>
    </citation>
    <scope>NUCLEOTIDE SEQUENCE [LARGE SCALE GENOMIC DNA]</scope>
    <source>
        <strain evidence="1 2">UCR1854</strain>
    </source>
</reference>
<evidence type="ECO:0000313" key="2">
    <source>
        <dbReference type="Proteomes" id="UP000287124"/>
    </source>
</evidence>
<accession>A0A430LGS9</accession>
<dbReference type="Gene3D" id="3.40.395.10">
    <property type="entry name" value="Adenoviral Proteinase, Chain A"/>
    <property type="match status" value="1"/>
</dbReference>
<protein>
    <submittedName>
        <fullName evidence="1">Uncharacterized protein</fullName>
    </submittedName>
</protein>
<dbReference type="Proteomes" id="UP000287124">
    <property type="component" value="Unassembled WGS sequence"/>
</dbReference>
<keyword evidence="2" id="KW-1185">Reference proteome</keyword>
<dbReference type="EMBL" id="MIKF01000203">
    <property type="protein sequence ID" value="RTE74932.1"/>
    <property type="molecule type" value="Genomic_DNA"/>
</dbReference>
<sequence length="307" mass="35628">MSENVCKAAYHDSMYNAVAAERARGQVEAWMKVVEIEKKIEFEFQNYPQQEDHSSCGVYAVSCFRRVLTSTHNGTLTRPASEERLSYLEMLTGMTQDQQARLPTIYQSTVKDLCGYNTQRLEMKESQFFADMDGKLARQLEQLTRDERKANENFIALQVRYDMGKRADQGLDELAQRKEYAQPGQGTDVPSQLDITLKLQQEATAQANERIRRCLDEFKVSEQQVEDAKMALLETQKQVEDAKANVKRVERPKDVVDMYAQWRSDERRPQCLEIDRALLEVKQERIGQRLKEIDQEQTQLLVKQEIS</sequence>
<organism evidence="1 2">
    <name type="scientific">Fusarium euwallaceae</name>
    <dbReference type="NCBI Taxonomy" id="1147111"/>
    <lineage>
        <taxon>Eukaryota</taxon>
        <taxon>Fungi</taxon>
        <taxon>Dikarya</taxon>
        <taxon>Ascomycota</taxon>
        <taxon>Pezizomycotina</taxon>
        <taxon>Sordariomycetes</taxon>
        <taxon>Hypocreomycetidae</taxon>
        <taxon>Hypocreales</taxon>
        <taxon>Nectriaceae</taxon>
        <taxon>Fusarium</taxon>
        <taxon>Fusarium solani species complex</taxon>
    </lineage>
</organism>
<name>A0A430LGS9_9HYPO</name>
<gene>
    <name evidence="1" type="ORF">BHE90_010609</name>
</gene>